<evidence type="ECO:0000313" key="15">
    <source>
        <dbReference type="Proteomes" id="UP000068832"/>
    </source>
</evidence>
<name>A0A088E337_9CREN</name>
<evidence type="ECO:0000313" key="14">
    <source>
        <dbReference type="Proteomes" id="UP000062475"/>
    </source>
</evidence>
<dbReference type="EC" id="2.1.1.171" evidence="4"/>
<dbReference type="Proteomes" id="UP000029084">
    <property type="component" value="Chromosome"/>
</dbReference>
<reference evidence="12 13" key="2">
    <citation type="journal article" date="2015" name="Genome Announc.">
        <title>Complete Genome Sequences of Evolved Arsenate-Resistant Metallosphaera sedula Strains.</title>
        <authorList>
            <person name="Ai C."/>
            <person name="McCarthy S."/>
            <person name="Schackwitz W."/>
            <person name="Martin J."/>
            <person name="Lipzen A."/>
            <person name="Blum P."/>
        </authorList>
    </citation>
    <scope>NUCLEOTIDE SEQUENCE [LARGE SCALE GENOMIC DNA]</scope>
    <source>
        <strain evidence="7 13">ARS120-1</strain>
        <strain evidence="8 12">ARS120-2</strain>
        <strain evidence="5 15">ARS50-1</strain>
        <strain evidence="6 14">ARS50-2</strain>
    </source>
</reference>
<dbReference type="SUPFAM" id="SSF53335">
    <property type="entry name" value="S-adenosyl-L-methionine-dependent methyltransferases"/>
    <property type="match status" value="1"/>
</dbReference>
<dbReference type="OrthoDB" id="4668at2157"/>
<dbReference type="PATRIC" id="fig|43687.5.peg.59"/>
<dbReference type="EMBL" id="CP012172">
    <property type="protein sequence ID" value="AKV73243.1"/>
    <property type="molecule type" value="Genomic_DNA"/>
</dbReference>
<dbReference type="AlphaFoldDB" id="A0A088E337"/>
<evidence type="ECO:0000256" key="1">
    <source>
        <dbReference type="ARBA" id="ARBA00022603"/>
    </source>
</evidence>
<evidence type="ECO:0000313" key="11">
    <source>
        <dbReference type="Proteomes" id="UP000056255"/>
    </source>
</evidence>
<evidence type="ECO:0000259" key="3">
    <source>
        <dbReference type="Pfam" id="PF05175"/>
    </source>
</evidence>
<evidence type="ECO:0000313" key="10">
    <source>
        <dbReference type="Proteomes" id="UP000029084"/>
    </source>
</evidence>
<organism evidence="4 10">
    <name type="scientific">Metallosphaera sedula</name>
    <dbReference type="NCBI Taxonomy" id="43687"/>
    <lineage>
        <taxon>Archaea</taxon>
        <taxon>Thermoproteota</taxon>
        <taxon>Thermoprotei</taxon>
        <taxon>Sulfolobales</taxon>
        <taxon>Sulfolobaceae</taxon>
        <taxon>Metallosphaera</taxon>
    </lineage>
</organism>
<evidence type="ECO:0000256" key="2">
    <source>
        <dbReference type="ARBA" id="ARBA00022679"/>
    </source>
</evidence>
<evidence type="ECO:0000313" key="9">
    <source>
        <dbReference type="EMBL" id="AKV82223.1"/>
    </source>
</evidence>
<protein>
    <submittedName>
        <fullName evidence="4 5">Methyltransferase</fullName>
        <ecNumber evidence="4">2.1.1.171</ecNumber>
    </submittedName>
</protein>
<keyword evidence="2 4" id="KW-0808">Transferase</keyword>
<dbReference type="GeneID" id="91756908"/>
<keyword evidence="1 4" id="KW-0489">Methyltransferase</keyword>
<dbReference type="OMA" id="HMIDVNE"/>
<dbReference type="EMBL" id="CP008822">
    <property type="protein sequence ID" value="AIM26222.1"/>
    <property type="molecule type" value="Genomic_DNA"/>
</dbReference>
<dbReference type="Proteomes" id="UP000061362">
    <property type="component" value="Chromosome"/>
</dbReference>
<sequence>MEEMMFVVTDVVNGVPLNLISYPGLFSKKRLDLGTRVLLENLIIPEEGAVADVGCGYGPIGIYVAIINPRLSVYMLDVNPLAVKASRENVERYGLGDRVKVLKSDLLSGFEFRVKAIYSNPPLSKGVDVLERLARDAPERLEKGGWVQMVLYKGEGNAVKIFSEYFPEVKVMKSVKGYSIVLAVNN</sequence>
<dbReference type="PANTHER" id="PTHR47816">
    <property type="entry name" value="RIBOSOMAL RNA SMALL SUBUNIT METHYLTRANSFERASE C"/>
    <property type="match status" value="1"/>
</dbReference>
<dbReference type="EMBL" id="CP012173">
    <property type="protein sequence ID" value="AKV75487.1"/>
    <property type="molecule type" value="Genomic_DNA"/>
</dbReference>
<dbReference type="InterPro" id="IPR046977">
    <property type="entry name" value="RsmC/RlmG"/>
</dbReference>
<proteinExistence type="predicted"/>
<dbReference type="Pfam" id="PF05175">
    <property type="entry name" value="MTS"/>
    <property type="match status" value="1"/>
</dbReference>
<dbReference type="CDD" id="cd02440">
    <property type="entry name" value="AdoMet_MTases"/>
    <property type="match status" value="1"/>
</dbReference>
<dbReference type="GO" id="GO:0052913">
    <property type="term" value="F:16S rRNA (guanine(966)-N(2))-methyltransferase activity"/>
    <property type="evidence" value="ECO:0007669"/>
    <property type="project" value="UniProtKB-EC"/>
</dbReference>
<dbReference type="InterPro" id="IPR007848">
    <property type="entry name" value="Small_mtfrase_dom"/>
</dbReference>
<feature type="domain" description="Methyltransferase small" evidence="3">
    <location>
        <begin position="18"/>
        <end position="181"/>
    </location>
</feature>
<evidence type="ECO:0000313" key="8">
    <source>
        <dbReference type="EMBL" id="AKV79978.1"/>
    </source>
</evidence>
<dbReference type="EMBL" id="CP012175">
    <property type="protein sequence ID" value="AKV79978.1"/>
    <property type="molecule type" value="Genomic_DNA"/>
</dbReference>
<reference evidence="9 11" key="3">
    <citation type="submission" date="2015-07" db="EMBL/GenBank/DDBJ databases">
        <title>Physiological, transcriptional responses and genome re-sequencing of acid resistant extremely thermoacidophilic Metallosphaera sedula SARC-M1.</title>
        <authorList>
            <person name="Ai C."/>
            <person name="McCarthy S."/>
            <person name="Eckrich V."/>
            <person name="Rudrappa D."/>
            <person name="Qiu G."/>
            <person name="Blum P."/>
        </authorList>
    </citation>
    <scope>NUCLEOTIDE SEQUENCE [LARGE SCALE GENOMIC DNA]</scope>
    <source>
        <strain evidence="9 11">SARC-M1</strain>
    </source>
</reference>
<evidence type="ECO:0000313" key="12">
    <source>
        <dbReference type="Proteomes" id="UP000061362"/>
    </source>
</evidence>
<dbReference type="Proteomes" id="UP000062475">
    <property type="component" value="Chromosome"/>
</dbReference>
<dbReference type="Proteomes" id="UP000056255">
    <property type="component" value="Chromosome"/>
</dbReference>
<dbReference type="PANTHER" id="PTHR47816:SF4">
    <property type="entry name" value="RIBOSOMAL RNA SMALL SUBUNIT METHYLTRANSFERASE C"/>
    <property type="match status" value="1"/>
</dbReference>
<accession>A0A088E337</accession>
<dbReference type="EMBL" id="CP012176">
    <property type="protein sequence ID" value="AKV82223.1"/>
    <property type="molecule type" value="Genomic_DNA"/>
</dbReference>
<dbReference type="InterPro" id="IPR029063">
    <property type="entry name" value="SAM-dependent_MTases_sf"/>
</dbReference>
<dbReference type="Proteomes" id="UP000068832">
    <property type="component" value="Chromosome"/>
</dbReference>
<dbReference type="EMBL" id="CP012174">
    <property type="protein sequence ID" value="AKV77733.1"/>
    <property type="molecule type" value="Genomic_DNA"/>
</dbReference>
<dbReference type="Proteomes" id="UP000062398">
    <property type="component" value="Chromosome"/>
</dbReference>
<gene>
    <name evidence="4" type="ORF">HA72_0058</name>
    <name evidence="5" type="ORF">MsedA_0060</name>
    <name evidence="6" type="ORF">MsedB_0060</name>
    <name evidence="7" type="ORF">MsedC_0059</name>
    <name evidence="8" type="ORF">MsedD_0060</name>
    <name evidence="9" type="ORF">MsedE_0060</name>
</gene>
<evidence type="ECO:0000313" key="5">
    <source>
        <dbReference type="EMBL" id="AKV73243.1"/>
    </source>
</evidence>
<dbReference type="RefSeq" id="WP_011921204.1">
    <property type="nucleotide sequence ID" value="NZ_AP019770.1"/>
</dbReference>
<dbReference type="Gene3D" id="3.40.50.150">
    <property type="entry name" value="Vaccinia Virus protein VP39"/>
    <property type="match status" value="1"/>
</dbReference>
<reference evidence="4 10" key="1">
    <citation type="journal article" date="2014" name="J. Bacteriol.">
        <title>Role of an Archaeal PitA Transporter in the Copper and Arsenic Resistance of Metallosphaera sedula, an Extreme Thermoacidophile.</title>
        <authorList>
            <person name="McCarthy S."/>
            <person name="Ai C."/>
            <person name="Wheaton G."/>
            <person name="Tevatia R."/>
            <person name="Eckrich V."/>
            <person name="Kelly R."/>
            <person name="Blum P."/>
        </authorList>
    </citation>
    <scope>NUCLEOTIDE SEQUENCE [LARGE SCALE GENOMIC DNA]</scope>
    <source>
        <strain evidence="4 10">CuR1</strain>
    </source>
</reference>
<evidence type="ECO:0000313" key="4">
    <source>
        <dbReference type="EMBL" id="AIM26222.1"/>
    </source>
</evidence>
<evidence type="ECO:0000313" key="6">
    <source>
        <dbReference type="EMBL" id="AKV75487.1"/>
    </source>
</evidence>
<evidence type="ECO:0000313" key="7">
    <source>
        <dbReference type="EMBL" id="AKV77733.1"/>
    </source>
</evidence>
<evidence type="ECO:0000313" key="13">
    <source>
        <dbReference type="Proteomes" id="UP000062398"/>
    </source>
</evidence>